<gene>
    <name evidence="2" type="ORF">HT578_21855</name>
</gene>
<reference evidence="2 3" key="1">
    <citation type="submission" date="2020-06" db="EMBL/GenBank/DDBJ databases">
        <title>Novosphingobium sp. strain 502str22.</title>
        <authorList>
            <person name="Chen J."/>
            <person name="Zhu S."/>
            <person name="Yang J."/>
        </authorList>
    </citation>
    <scope>NUCLEOTIDE SEQUENCE [LARGE SCALE GENOMIC DNA]</scope>
    <source>
        <strain evidence="2 3">502str22</strain>
        <plasmid evidence="2 3">unnamed1</plasmid>
    </source>
</reference>
<keyword evidence="3" id="KW-1185">Reference proteome</keyword>
<dbReference type="EMBL" id="CP054857">
    <property type="protein sequence ID" value="QVM86450.1"/>
    <property type="molecule type" value="Genomic_DNA"/>
</dbReference>
<dbReference type="Proteomes" id="UP000677126">
    <property type="component" value="Plasmid unnamed1"/>
</dbReference>
<dbReference type="RefSeq" id="WP_213504618.1">
    <property type="nucleotide sequence ID" value="NZ_CP054857.1"/>
</dbReference>
<geneLocation type="plasmid" evidence="2 3">
    <name>unnamed1</name>
</geneLocation>
<name>A0ABX8EF02_9SPHN</name>
<protein>
    <recommendedName>
        <fullName evidence="4">Integration host factor</fullName>
    </recommendedName>
</protein>
<feature type="coiled-coil region" evidence="1">
    <location>
        <begin position="11"/>
        <end position="45"/>
    </location>
</feature>
<keyword evidence="1" id="KW-0175">Coiled coil</keyword>
<sequence length="102" mass="10878">MPKPARKKSSLAAIENRRAALRSELAALDQQAREAEKAARDAGRDTLFAALGRVKISAMEKADARAIAKAIATHEAAEIAQKLAELERPTSARSTLAQSGLE</sequence>
<evidence type="ECO:0008006" key="4">
    <source>
        <dbReference type="Google" id="ProtNLM"/>
    </source>
</evidence>
<accession>A0ABX8EF02</accession>
<evidence type="ECO:0000313" key="2">
    <source>
        <dbReference type="EMBL" id="QVM86450.1"/>
    </source>
</evidence>
<organism evidence="2 3">
    <name type="scientific">Novosphingobium decolorationis</name>
    <dbReference type="NCBI Taxonomy" id="2698673"/>
    <lineage>
        <taxon>Bacteria</taxon>
        <taxon>Pseudomonadati</taxon>
        <taxon>Pseudomonadota</taxon>
        <taxon>Alphaproteobacteria</taxon>
        <taxon>Sphingomonadales</taxon>
        <taxon>Sphingomonadaceae</taxon>
        <taxon>Novosphingobium</taxon>
    </lineage>
</organism>
<evidence type="ECO:0000256" key="1">
    <source>
        <dbReference type="SAM" id="Coils"/>
    </source>
</evidence>
<keyword evidence="2" id="KW-0614">Plasmid</keyword>
<proteinExistence type="predicted"/>
<evidence type="ECO:0000313" key="3">
    <source>
        <dbReference type="Proteomes" id="UP000677126"/>
    </source>
</evidence>